<evidence type="ECO:0000313" key="10">
    <source>
        <dbReference type="EMBL" id="RED52437.1"/>
    </source>
</evidence>
<dbReference type="GO" id="GO:0006493">
    <property type="term" value="P:protein O-linked glycosylation"/>
    <property type="evidence" value="ECO:0007669"/>
    <property type="project" value="TreeGrafter"/>
</dbReference>
<keyword evidence="5" id="KW-0808">Transferase</keyword>
<comment type="pathway">
    <text evidence="1">Protein modification; protein glycosylation.</text>
</comment>
<comment type="similarity">
    <text evidence="2">Belongs to the glycosyltransferase 41 family. O-GlcNAc transferase subfamily.</text>
</comment>
<dbReference type="Gene3D" id="1.25.40.10">
    <property type="entry name" value="Tetratricopeptide repeat domain"/>
    <property type="match status" value="1"/>
</dbReference>
<evidence type="ECO:0000313" key="11">
    <source>
        <dbReference type="Proteomes" id="UP000256845"/>
    </source>
</evidence>
<dbReference type="Proteomes" id="UP000256845">
    <property type="component" value="Unassembled WGS sequence"/>
</dbReference>
<dbReference type="PANTHER" id="PTHR44998:SF1">
    <property type="entry name" value="UDP-N-ACETYLGLUCOSAMINE--PEPTIDE N-ACETYLGLUCOSAMINYLTRANSFERASE 110 KDA SUBUNIT"/>
    <property type="match status" value="1"/>
</dbReference>
<dbReference type="PANTHER" id="PTHR44998">
    <property type="match status" value="1"/>
</dbReference>
<evidence type="ECO:0000256" key="1">
    <source>
        <dbReference type="ARBA" id="ARBA00004922"/>
    </source>
</evidence>
<dbReference type="EC" id="2.4.1.255" evidence="3"/>
<accession>A0A3D9HSG8</accession>
<proteinExistence type="inferred from homology"/>
<dbReference type="Gene3D" id="3.40.50.2000">
    <property type="entry name" value="Glycogen Phosphorylase B"/>
    <property type="match status" value="1"/>
</dbReference>
<evidence type="ECO:0000256" key="3">
    <source>
        <dbReference type="ARBA" id="ARBA00011970"/>
    </source>
</evidence>
<keyword evidence="6" id="KW-0677">Repeat</keyword>
<dbReference type="Pfam" id="PF13432">
    <property type="entry name" value="TPR_16"/>
    <property type="match status" value="2"/>
</dbReference>
<dbReference type="Pfam" id="PF13844">
    <property type="entry name" value="Glyco_transf_41"/>
    <property type="match status" value="1"/>
</dbReference>
<dbReference type="InterPro" id="IPR011990">
    <property type="entry name" value="TPR-like_helical_dom_sf"/>
</dbReference>
<evidence type="ECO:0000256" key="5">
    <source>
        <dbReference type="ARBA" id="ARBA00022679"/>
    </source>
</evidence>
<name>A0A3D9HSG8_9PROT</name>
<gene>
    <name evidence="10" type="ORF">DFP90_102458</name>
</gene>
<dbReference type="InterPro" id="IPR019734">
    <property type="entry name" value="TPR_rpt"/>
</dbReference>
<keyword evidence="11" id="KW-1185">Reference proteome</keyword>
<dbReference type="SUPFAM" id="SSF48452">
    <property type="entry name" value="TPR-like"/>
    <property type="match status" value="2"/>
</dbReference>
<feature type="domain" description="O-GlcNAc transferase C-terminal" evidence="9">
    <location>
        <begin position="286"/>
        <end position="405"/>
    </location>
</feature>
<dbReference type="GO" id="GO:0097363">
    <property type="term" value="F:protein O-acetylglucosaminyltransferase activity"/>
    <property type="evidence" value="ECO:0007669"/>
    <property type="project" value="UniProtKB-EC"/>
</dbReference>
<organism evidence="10 11">
    <name type="scientific">Aestuariispira insulae</name>
    <dbReference type="NCBI Taxonomy" id="1461337"/>
    <lineage>
        <taxon>Bacteria</taxon>
        <taxon>Pseudomonadati</taxon>
        <taxon>Pseudomonadota</taxon>
        <taxon>Alphaproteobacteria</taxon>
        <taxon>Rhodospirillales</taxon>
        <taxon>Kiloniellaceae</taxon>
        <taxon>Aestuariispira</taxon>
    </lineage>
</organism>
<keyword evidence="7 8" id="KW-0802">TPR repeat</keyword>
<evidence type="ECO:0000259" key="9">
    <source>
        <dbReference type="Pfam" id="PF13844"/>
    </source>
</evidence>
<dbReference type="SMART" id="SM00028">
    <property type="entry name" value="TPR"/>
    <property type="match status" value="3"/>
</dbReference>
<dbReference type="RefSeq" id="WP_115935972.1">
    <property type="nucleotide sequence ID" value="NZ_QRDW01000002.1"/>
</dbReference>
<dbReference type="PROSITE" id="PS50005">
    <property type="entry name" value="TPR"/>
    <property type="match status" value="2"/>
</dbReference>
<evidence type="ECO:0000256" key="7">
    <source>
        <dbReference type="ARBA" id="ARBA00022803"/>
    </source>
</evidence>
<feature type="repeat" description="TPR" evidence="8">
    <location>
        <begin position="143"/>
        <end position="176"/>
    </location>
</feature>
<dbReference type="InterPro" id="IPR029489">
    <property type="entry name" value="OGT/SEC/SPY_C"/>
</dbReference>
<evidence type="ECO:0000256" key="8">
    <source>
        <dbReference type="PROSITE-ProRule" id="PRU00339"/>
    </source>
</evidence>
<keyword evidence="4" id="KW-0328">Glycosyltransferase</keyword>
<dbReference type="Gene3D" id="3.40.50.11380">
    <property type="match status" value="1"/>
</dbReference>
<reference evidence="10 11" key="1">
    <citation type="submission" date="2018-07" db="EMBL/GenBank/DDBJ databases">
        <title>Genomic Encyclopedia of Type Strains, Phase III (KMG-III): the genomes of soil and plant-associated and newly described type strains.</title>
        <authorList>
            <person name="Whitman W."/>
        </authorList>
    </citation>
    <scope>NUCLEOTIDE SEQUENCE [LARGE SCALE GENOMIC DNA]</scope>
    <source>
        <strain evidence="10 11">CECT 8488</strain>
    </source>
</reference>
<feature type="repeat" description="TPR" evidence="8">
    <location>
        <begin position="54"/>
        <end position="87"/>
    </location>
</feature>
<dbReference type="AlphaFoldDB" id="A0A3D9HSG8"/>
<dbReference type="OrthoDB" id="7314762at2"/>
<evidence type="ECO:0000256" key="4">
    <source>
        <dbReference type="ARBA" id="ARBA00022676"/>
    </source>
</evidence>
<sequence length="647" mass="70583">MPARFVAGCREKLSVTATEKTTALTEALEALARGDQPGAVQTVQSLVAKSGESAESLHVLGLVAIQLGDLSRAIELMKAAHELDPACRDYVDGLAIVFARAGRLNDSLYYGKLATALKPHADLPGLLPAWLGNFEDTFANMRDSTYFQEGMQAYDAGQLDAAIDCFEKEAELYPGEGRAWRMLSRVMMRLGRPVEALLLLEALRSCQDFAREDYFLLGRAYEAIGKFDKAIDSHLQGAGGEIRHVTGLIGRLSVLAAKQGASVKEIVTLEERLAGLLSSGVKIMPERPVAAEGKLKVGLVSGRFRAGTGLDLFWPLLIQGRRSGLDFFCYSHNEYDDAMTRRIAGAVADFIDLRDVNDPTAATIIHNDEIDILIDLDGYLETGRAMIFASKPAPVMLRVRSMPETVAVHGFQASLAGQGGFSQANRHCLAIKDGLFALPDDKLPQDPALSARPGRRILGWKPDLNRIQRHSIAIIERILDQDPSIRISLFVQGCGGIAALDYLEPLLEKSGLLPRIDYAEPCEKMKDGLSQFFQGVDLLIDIEGDCGMDRAFEALCASLPVISLAGPRPQERTVTEFLTGVGLAEACYEDAEEFAKACAELLRDRAVRSGLKQKAYDCLMAERKTERVLARLQQLETGLNSLAGREG</sequence>
<protein>
    <recommendedName>
        <fullName evidence="3">protein O-GlcNAc transferase</fullName>
        <ecNumber evidence="3">2.4.1.255</ecNumber>
    </recommendedName>
</protein>
<evidence type="ECO:0000256" key="6">
    <source>
        <dbReference type="ARBA" id="ARBA00022737"/>
    </source>
</evidence>
<dbReference type="EMBL" id="QRDW01000002">
    <property type="protein sequence ID" value="RED52437.1"/>
    <property type="molecule type" value="Genomic_DNA"/>
</dbReference>
<comment type="caution">
    <text evidence="10">The sequence shown here is derived from an EMBL/GenBank/DDBJ whole genome shotgun (WGS) entry which is preliminary data.</text>
</comment>
<evidence type="ECO:0000256" key="2">
    <source>
        <dbReference type="ARBA" id="ARBA00005386"/>
    </source>
</evidence>